<feature type="region of interest" description="Disordered" evidence="1">
    <location>
        <begin position="53"/>
        <end position="75"/>
    </location>
</feature>
<evidence type="ECO:0000313" key="3">
    <source>
        <dbReference type="Proteomes" id="UP000826195"/>
    </source>
</evidence>
<feature type="compositionally biased region" description="Low complexity" evidence="1">
    <location>
        <begin position="63"/>
        <end position="75"/>
    </location>
</feature>
<dbReference type="EMBL" id="JAHXZJ010001119">
    <property type="protein sequence ID" value="KAH0554858.1"/>
    <property type="molecule type" value="Genomic_DNA"/>
</dbReference>
<gene>
    <name evidence="2" type="ORF">KQX54_013321</name>
</gene>
<proteinExistence type="predicted"/>
<protein>
    <submittedName>
        <fullName evidence="2">Uncharacterized protein</fullName>
    </submittedName>
</protein>
<organism evidence="2 3">
    <name type="scientific">Cotesia glomerata</name>
    <name type="common">Lepidopteran parasitic wasp</name>
    <name type="synonym">Apanteles glomeratus</name>
    <dbReference type="NCBI Taxonomy" id="32391"/>
    <lineage>
        <taxon>Eukaryota</taxon>
        <taxon>Metazoa</taxon>
        <taxon>Ecdysozoa</taxon>
        <taxon>Arthropoda</taxon>
        <taxon>Hexapoda</taxon>
        <taxon>Insecta</taxon>
        <taxon>Pterygota</taxon>
        <taxon>Neoptera</taxon>
        <taxon>Endopterygota</taxon>
        <taxon>Hymenoptera</taxon>
        <taxon>Apocrita</taxon>
        <taxon>Ichneumonoidea</taxon>
        <taxon>Braconidae</taxon>
        <taxon>Microgastrinae</taxon>
        <taxon>Cotesia</taxon>
    </lineage>
</organism>
<reference evidence="2 3" key="1">
    <citation type="journal article" date="2021" name="J. Hered.">
        <title>A chromosome-level genome assembly of the parasitoid wasp, Cotesia glomerata (Hymenoptera: Braconidae).</title>
        <authorList>
            <person name="Pinto B.J."/>
            <person name="Weis J.J."/>
            <person name="Gamble T."/>
            <person name="Ode P.J."/>
            <person name="Paul R."/>
            <person name="Zaspel J.M."/>
        </authorList>
    </citation>
    <scope>NUCLEOTIDE SEQUENCE [LARGE SCALE GENOMIC DNA]</scope>
    <source>
        <strain evidence="2">CgM1</strain>
    </source>
</reference>
<dbReference type="Proteomes" id="UP000826195">
    <property type="component" value="Unassembled WGS sequence"/>
</dbReference>
<dbReference type="AlphaFoldDB" id="A0AAV7IMI3"/>
<accession>A0AAV7IMI3</accession>
<name>A0AAV7IMI3_COTGL</name>
<evidence type="ECO:0000313" key="2">
    <source>
        <dbReference type="EMBL" id="KAH0554858.1"/>
    </source>
</evidence>
<keyword evidence="3" id="KW-1185">Reference proteome</keyword>
<sequence length="75" mass="8472">MRLMLFGKNDKDLYKKTTKDFENCINARIDELKNTSKKIATLHNFFQTPSLAIESTPTKPTSKPDSIESSSKSSC</sequence>
<evidence type="ECO:0000256" key="1">
    <source>
        <dbReference type="SAM" id="MobiDB-lite"/>
    </source>
</evidence>
<comment type="caution">
    <text evidence="2">The sequence shown here is derived from an EMBL/GenBank/DDBJ whole genome shotgun (WGS) entry which is preliminary data.</text>
</comment>